<evidence type="ECO:0000313" key="8">
    <source>
        <dbReference type="EMBL" id="MEQ2229474.1"/>
    </source>
</evidence>
<dbReference type="PANTHER" id="PTHR11036">
    <property type="entry name" value="SEMAPHORIN"/>
    <property type="match status" value="1"/>
</dbReference>
<organism evidence="8 9">
    <name type="scientific">Ilyodon furcidens</name>
    <name type="common">goldbreast splitfin</name>
    <dbReference type="NCBI Taxonomy" id="33524"/>
    <lineage>
        <taxon>Eukaryota</taxon>
        <taxon>Metazoa</taxon>
        <taxon>Chordata</taxon>
        <taxon>Craniata</taxon>
        <taxon>Vertebrata</taxon>
        <taxon>Euteleostomi</taxon>
        <taxon>Actinopterygii</taxon>
        <taxon>Neopterygii</taxon>
        <taxon>Teleostei</taxon>
        <taxon>Neoteleostei</taxon>
        <taxon>Acanthomorphata</taxon>
        <taxon>Ovalentaria</taxon>
        <taxon>Atherinomorphae</taxon>
        <taxon>Cyprinodontiformes</taxon>
        <taxon>Goodeidae</taxon>
        <taxon>Ilyodon</taxon>
    </lineage>
</organism>
<accession>A0ABV0T9B6</accession>
<dbReference type="InterPro" id="IPR013783">
    <property type="entry name" value="Ig-like_fold"/>
</dbReference>
<keyword evidence="9" id="KW-1185">Reference proteome</keyword>
<dbReference type="PANTHER" id="PTHR11036:SF23">
    <property type="entry name" value="SEMAPHORIN-3A"/>
    <property type="match status" value="1"/>
</dbReference>
<reference evidence="8 9" key="1">
    <citation type="submission" date="2021-06" db="EMBL/GenBank/DDBJ databases">
        <authorList>
            <person name="Palmer J.M."/>
        </authorList>
    </citation>
    <scope>NUCLEOTIDE SEQUENCE [LARGE SCALE GENOMIC DNA]</scope>
    <source>
        <strain evidence="9">if_2019</strain>
        <tissue evidence="8">Muscle</tissue>
    </source>
</reference>
<feature type="compositionally biased region" description="Basic residues" evidence="6">
    <location>
        <begin position="185"/>
        <end position="198"/>
    </location>
</feature>
<keyword evidence="4" id="KW-0524">Neurogenesis</keyword>
<dbReference type="InterPro" id="IPR003599">
    <property type="entry name" value="Ig_sub"/>
</dbReference>
<evidence type="ECO:0000256" key="5">
    <source>
        <dbReference type="ARBA" id="ARBA00023319"/>
    </source>
</evidence>
<proteinExistence type="inferred from homology"/>
<dbReference type="InterPro" id="IPR027231">
    <property type="entry name" value="Semaphorin"/>
</dbReference>
<dbReference type="Proteomes" id="UP001482620">
    <property type="component" value="Unassembled WGS sequence"/>
</dbReference>
<feature type="region of interest" description="Disordered" evidence="6">
    <location>
        <begin position="185"/>
        <end position="247"/>
    </location>
</feature>
<feature type="domain" description="Ig-like" evidence="7">
    <location>
        <begin position="12"/>
        <end position="102"/>
    </location>
</feature>
<dbReference type="InterPro" id="IPR007110">
    <property type="entry name" value="Ig-like_dom"/>
</dbReference>
<protein>
    <recommendedName>
        <fullName evidence="7">Ig-like domain-containing protein</fullName>
    </recommendedName>
</protein>
<comment type="caution">
    <text evidence="8">The sequence shown here is derived from an EMBL/GenBank/DDBJ whole genome shotgun (WGS) entry which is preliminary data.</text>
</comment>
<feature type="compositionally biased region" description="Polar residues" evidence="6">
    <location>
        <begin position="210"/>
        <end position="221"/>
    </location>
</feature>
<dbReference type="SMART" id="SM00409">
    <property type="entry name" value="IG"/>
    <property type="match status" value="1"/>
</dbReference>
<feature type="compositionally biased region" description="Basic and acidic residues" evidence="6">
    <location>
        <begin position="225"/>
        <end position="247"/>
    </location>
</feature>
<dbReference type="SUPFAM" id="SSF48726">
    <property type="entry name" value="Immunoglobulin"/>
    <property type="match status" value="1"/>
</dbReference>
<evidence type="ECO:0000256" key="4">
    <source>
        <dbReference type="ARBA" id="ARBA00022902"/>
    </source>
</evidence>
<evidence type="ECO:0000256" key="6">
    <source>
        <dbReference type="SAM" id="MobiDB-lite"/>
    </source>
</evidence>
<dbReference type="PROSITE" id="PS50835">
    <property type="entry name" value="IG_LIKE"/>
    <property type="match status" value="1"/>
</dbReference>
<feature type="non-terminal residue" evidence="8">
    <location>
        <position position="1"/>
    </location>
</feature>
<keyword evidence="2" id="KW-0732">Signal</keyword>
<evidence type="ECO:0000256" key="3">
    <source>
        <dbReference type="ARBA" id="ARBA00022782"/>
    </source>
</evidence>
<dbReference type="InterPro" id="IPR036179">
    <property type="entry name" value="Ig-like_dom_sf"/>
</dbReference>
<dbReference type="Gene3D" id="2.60.40.10">
    <property type="entry name" value="Immunoglobulins"/>
    <property type="match status" value="1"/>
</dbReference>
<gene>
    <name evidence="8" type="ORF">ILYODFUR_019132</name>
</gene>
<evidence type="ECO:0000259" key="7">
    <source>
        <dbReference type="PROSITE" id="PS50835"/>
    </source>
</evidence>
<dbReference type="InterPro" id="IPR013151">
    <property type="entry name" value="Immunoglobulin_dom"/>
</dbReference>
<keyword evidence="3" id="KW-0221">Differentiation</keyword>
<dbReference type="Pfam" id="PF00047">
    <property type="entry name" value="ig"/>
    <property type="match status" value="1"/>
</dbReference>
<evidence type="ECO:0000256" key="2">
    <source>
        <dbReference type="ARBA" id="ARBA00022729"/>
    </source>
</evidence>
<name>A0ABV0T9B6_9TELE</name>
<evidence type="ECO:0000256" key="1">
    <source>
        <dbReference type="ARBA" id="ARBA00009492"/>
    </source>
</evidence>
<evidence type="ECO:0000313" key="9">
    <source>
        <dbReference type="Proteomes" id="UP001482620"/>
    </source>
</evidence>
<sequence>RTRRQDIRNGDPLTQCSDLQQQDELSGQSTILDKIVYGVENSSTFLECAPKSQRAMTYWQYQLSTDDRKQEIKSEERFVRTEQGLLIRTLDKKDSGIYVCQAVEHGFMQTVLMVHLEVIDAERLVDLLHHREDIATSVPTQDYSLSRETPNQKLWYRDFLSLVNHPTLNSVDDFCDQVWKRERKHKRQKAHHVQKVQTHHQQQQKVAPSPHSNMHAQSLASTWKHLQERQKGRNRRTHELERAPRSV</sequence>
<keyword evidence="5" id="KW-0393">Immunoglobulin domain</keyword>
<dbReference type="EMBL" id="JAHRIQ010025069">
    <property type="protein sequence ID" value="MEQ2229474.1"/>
    <property type="molecule type" value="Genomic_DNA"/>
</dbReference>
<comment type="similarity">
    <text evidence="1">Belongs to the semaphorin family.</text>
</comment>